<evidence type="ECO:0000313" key="2">
    <source>
        <dbReference type="Proteomes" id="UP000053424"/>
    </source>
</evidence>
<evidence type="ECO:0000313" key="1">
    <source>
        <dbReference type="EMBL" id="KIM40542.1"/>
    </source>
</evidence>
<dbReference type="GO" id="GO:0008757">
    <property type="term" value="F:S-adenosylmethionine-dependent methyltransferase activity"/>
    <property type="evidence" value="ECO:0007669"/>
    <property type="project" value="UniProtKB-ARBA"/>
</dbReference>
<dbReference type="GO" id="GO:0005829">
    <property type="term" value="C:cytosol"/>
    <property type="evidence" value="ECO:0007669"/>
    <property type="project" value="TreeGrafter"/>
</dbReference>
<dbReference type="PANTHER" id="PTHR14614">
    <property type="entry name" value="HEPATOCELLULAR CARCINOMA-ASSOCIATED ANTIGEN"/>
    <property type="match status" value="1"/>
</dbReference>
<dbReference type="GO" id="GO:0032991">
    <property type="term" value="C:protein-containing complex"/>
    <property type="evidence" value="ECO:0007669"/>
    <property type="project" value="TreeGrafter"/>
</dbReference>
<proteinExistence type="predicted"/>
<dbReference type="InterPro" id="IPR019410">
    <property type="entry name" value="Methyltransf_16"/>
</dbReference>
<keyword evidence="2" id="KW-1185">Reference proteome</keyword>
<sequence length="320" mass="35380">MSATRTCNNPNFPENLDIHPSIPSQGIFSNPIDKTSFGSLAQGLAILQYGIAGRVWEAAYAMNLYVDPPHNITFDPPFFDVSRSAEPVTVIELGSGSGLVASTIARLLKAGRDNLIVTDLPEVCPLLEANLRKIDTCAEIPLITVKYLSWGNYEDTTSLASLFSDLQGHTPCFNPLTHIVCSDLVYFPELLGPLLRSLLQLSSPPFAQSSDCQNLSIFISYKVRSLTKETGFWSAFGLWFEFRPVLIKDGTRDGEWGLFGTDLDDTTFLFVAHRRPGSYKWKIPPLDDDLLGGVGAYDSPTRKGDDTFENLLFLSLGEDW</sequence>
<dbReference type="STRING" id="686832.A0A0C2YHJ7"/>
<protein>
    <submittedName>
        <fullName evidence="1">Uncharacterized protein</fullName>
    </submittedName>
</protein>
<organism evidence="1 2">
    <name type="scientific">Hebeloma cylindrosporum</name>
    <dbReference type="NCBI Taxonomy" id="76867"/>
    <lineage>
        <taxon>Eukaryota</taxon>
        <taxon>Fungi</taxon>
        <taxon>Dikarya</taxon>
        <taxon>Basidiomycota</taxon>
        <taxon>Agaricomycotina</taxon>
        <taxon>Agaricomycetes</taxon>
        <taxon>Agaricomycetidae</taxon>
        <taxon>Agaricales</taxon>
        <taxon>Agaricineae</taxon>
        <taxon>Hymenogastraceae</taxon>
        <taxon>Hebeloma</taxon>
    </lineage>
</organism>
<reference evidence="2" key="2">
    <citation type="submission" date="2015-01" db="EMBL/GenBank/DDBJ databases">
        <title>Evolutionary Origins and Diversification of the Mycorrhizal Mutualists.</title>
        <authorList>
            <consortium name="DOE Joint Genome Institute"/>
            <consortium name="Mycorrhizal Genomics Consortium"/>
            <person name="Kohler A."/>
            <person name="Kuo A."/>
            <person name="Nagy L.G."/>
            <person name="Floudas D."/>
            <person name="Copeland A."/>
            <person name="Barry K.W."/>
            <person name="Cichocki N."/>
            <person name="Veneault-Fourrey C."/>
            <person name="LaButti K."/>
            <person name="Lindquist E.A."/>
            <person name="Lipzen A."/>
            <person name="Lundell T."/>
            <person name="Morin E."/>
            <person name="Murat C."/>
            <person name="Riley R."/>
            <person name="Ohm R."/>
            <person name="Sun H."/>
            <person name="Tunlid A."/>
            <person name="Henrissat B."/>
            <person name="Grigoriev I.V."/>
            <person name="Hibbett D.S."/>
            <person name="Martin F."/>
        </authorList>
    </citation>
    <scope>NUCLEOTIDE SEQUENCE [LARGE SCALE GENOMIC DNA]</scope>
    <source>
        <strain evidence="2">h7</strain>
    </source>
</reference>
<dbReference type="HOGENOM" id="CLU_039535_0_0_1"/>
<name>A0A0C2YHJ7_HEBCY</name>
<dbReference type="InterPro" id="IPR029063">
    <property type="entry name" value="SAM-dependent_MTases_sf"/>
</dbReference>
<dbReference type="AlphaFoldDB" id="A0A0C2YHJ7"/>
<dbReference type="Pfam" id="PF10294">
    <property type="entry name" value="Methyltransf_16"/>
    <property type="match status" value="1"/>
</dbReference>
<dbReference type="OrthoDB" id="413520at2759"/>
<dbReference type="Gene3D" id="3.40.50.150">
    <property type="entry name" value="Vaccinia Virus protein VP39"/>
    <property type="match status" value="1"/>
</dbReference>
<dbReference type="EMBL" id="KN831782">
    <property type="protein sequence ID" value="KIM40542.1"/>
    <property type="molecule type" value="Genomic_DNA"/>
</dbReference>
<dbReference type="Proteomes" id="UP000053424">
    <property type="component" value="Unassembled WGS sequence"/>
</dbReference>
<reference evidence="1 2" key="1">
    <citation type="submission" date="2014-04" db="EMBL/GenBank/DDBJ databases">
        <authorList>
            <consortium name="DOE Joint Genome Institute"/>
            <person name="Kuo A."/>
            <person name="Gay G."/>
            <person name="Dore J."/>
            <person name="Kohler A."/>
            <person name="Nagy L.G."/>
            <person name="Floudas D."/>
            <person name="Copeland A."/>
            <person name="Barry K.W."/>
            <person name="Cichocki N."/>
            <person name="Veneault-Fourrey C."/>
            <person name="LaButti K."/>
            <person name="Lindquist E.A."/>
            <person name="Lipzen A."/>
            <person name="Lundell T."/>
            <person name="Morin E."/>
            <person name="Murat C."/>
            <person name="Sun H."/>
            <person name="Tunlid A."/>
            <person name="Henrissat B."/>
            <person name="Grigoriev I.V."/>
            <person name="Hibbett D.S."/>
            <person name="Martin F."/>
            <person name="Nordberg H.P."/>
            <person name="Cantor M.N."/>
            <person name="Hua S.X."/>
        </authorList>
    </citation>
    <scope>NUCLEOTIDE SEQUENCE [LARGE SCALE GENOMIC DNA]</scope>
    <source>
        <strain evidence="2">h7</strain>
    </source>
</reference>
<gene>
    <name evidence="1" type="ORF">M413DRAFT_19190</name>
</gene>
<dbReference type="PANTHER" id="PTHR14614:SF161">
    <property type="match status" value="1"/>
</dbReference>
<accession>A0A0C2YHJ7</accession>